<gene>
    <name evidence="4" type="ORF">COCC4DRAFT_151015</name>
</gene>
<dbReference type="EMBL" id="KB733476">
    <property type="protein sequence ID" value="ENI00315.1"/>
    <property type="molecule type" value="Genomic_DNA"/>
</dbReference>
<organism evidence="4 5">
    <name type="scientific">Cochliobolus heterostrophus (strain C4 / ATCC 48331 / race T)</name>
    <name type="common">Southern corn leaf blight fungus</name>
    <name type="synonym">Bipolaris maydis</name>
    <dbReference type="NCBI Taxonomy" id="665024"/>
    <lineage>
        <taxon>Eukaryota</taxon>
        <taxon>Fungi</taxon>
        <taxon>Dikarya</taxon>
        <taxon>Ascomycota</taxon>
        <taxon>Pezizomycotina</taxon>
        <taxon>Dothideomycetes</taxon>
        <taxon>Pleosporomycetidae</taxon>
        <taxon>Pleosporales</taxon>
        <taxon>Pleosporineae</taxon>
        <taxon>Pleosporaceae</taxon>
        <taxon>Bipolaris</taxon>
    </lineage>
</organism>
<dbReference type="InterPro" id="IPR003961">
    <property type="entry name" value="FN3_dom"/>
</dbReference>
<dbReference type="InterPro" id="IPR036514">
    <property type="entry name" value="SGNH_hydro_sf"/>
</dbReference>
<dbReference type="CDD" id="cd01833">
    <property type="entry name" value="XynB_like"/>
    <property type="match status" value="1"/>
</dbReference>
<dbReference type="InterPro" id="IPR036116">
    <property type="entry name" value="FN3_sf"/>
</dbReference>
<dbReference type="PROSITE" id="PS50853">
    <property type="entry name" value="FN3"/>
    <property type="match status" value="1"/>
</dbReference>
<feature type="signal peptide" evidence="2">
    <location>
        <begin position="1"/>
        <end position="23"/>
    </location>
</feature>
<accession>N4WLT5</accession>
<name>N4WLT5_COCH4</name>
<feature type="non-terminal residue" evidence="4">
    <location>
        <position position="598"/>
    </location>
</feature>
<proteinExistence type="predicted"/>
<dbReference type="SUPFAM" id="SSF52266">
    <property type="entry name" value="SGNH hydrolase"/>
    <property type="match status" value="1"/>
</dbReference>
<evidence type="ECO:0000259" key="3">
    <source>
        <dbReference type="PROSITE" id="PS50853"/>
    </source>
</evidence>
<feature type="region of interest" description="Disordered" evidence="1">
    <location>
        <begin position="81"/>
        <end position="102"/>
    </location>
</feature>
<keyword evidence="5" id="KW-1185">Reference proteome</keyword>
<dbReference type="Gene3D" id="3.40.50.1110">
    <property type="entry name" value="SGNH hydrolase"/>
    <property type="match status" value="1"/>
</dbReference>
<evidence type="ECO:0000313" key="5">
    <source>
        <dbReference type="Proteomes" id="UP000012338"/>
    </source>
</evidence>
<evidence type="ECO:0000256" key="2">
    <source>
        <dbReference type="SAM" id="SignalP"/>
    </source>
</evidence>
<keyword evidence="2" id="KW-0732">Signal</keyword>
<dbReference type="InterPro" id="IPR051532">
    <property type="entry name" value="Ester_Hydrolysis_Enzymes"/>
</dbReference>
<dbReference type="PANTHER" id="PTHR30383">
    <property type="entry name" value="THIOESTERASE 1/PROTEASE 1/LYSOPHOSPHOLIPASE L1"/>
    <property type="match status" value="1"/>
</dbReference>
<dbReference type="Proteomes" id="UP000012338">
    <property type="component" value="Unassembled WGS sequence"/>
</dbReference>
<dbReference type="Gene3D" id="2.60.40.10">
    <property type="entry name" value="Immunoglobulins"/>
    <property type="match status" value="3"/>
</dbReference>
<dbReference type="GeneID" id="25838918"/>
<feature type="domain" description="Fibronectin type-III" evidence="3">
    <location>
        <begin position="381"/>
        <end position="473"/>
    </location>
</feature>
<reference evidence="4 5" key="1">
    <citation type="journal article" date="2012" name="PLoS Pathog.">
        <title>Diverse lifestyles and strategies of plant pathogenesis encoded in the genomes of eighteen Dothideomycetes fungi.</title>
        <authorList>
            <person name="Ohm R.A."/>
            <person name="Feau N."/>
            <person name="Henrissat B."/>
            <person name="Schoch C.L."/>
            <person name="Horwitz B.A."/>
            <person name="Barry K.W."/>
            <person name="Condon B.J."/>
            <person name="Copeland A.C."/>
            <person name="Dhillon B."/>
            <person name="Glaser F."/>
            <person name="Hesse C.N."/>
            <person name="Kosti I."/>
            <person name="LaButti K."/>
            <person name="Lindquist E.A."/>
            <person name="Lucas S."/>
            <person name="Salamov A.A."/>
            <person name="Bradshaw R.E."/>
            <person name="Ciuffetti L."/>
            <person name="Hamelin R.C."/>
            <person name="Kema G.H.J."/>
            <person name="Lawrence C."/>
            <person name="Scott J.A."/>
            <person name="Spatafora J.W."/>
            <person name="Turgeon B.G."/>
            <person name="de Wit P.J.G.M."/>
            <person name="Zhong S."/>
            <person name="Goodwin S.B."/>
            <person name="Grigoriev I.V."/>
        </authorList>
    </citation>
    <scope>NUCLEOTIDE SEQUENCE [LARGE SCALE GENOMIC DNA]</scope>
    <source>
        <strain evidence="5">C4 / ATCC 48331 / race T</strain>
    </source>
</reference>
<feature type="compositionally biased region" description="Low complexity" evidence="1">
    <location>
        <begin position="89"/>
        <end position="101"/>
    </location>
</feature>
<dbReference type="GO" id="GO:0004622">
    <property type="term" value="F:phosphatidylcholine lysophospholipase activity"/>
    <property type="evidence" value="ECO:0007669"/>
    <property type="project" value="TreeGrafter"/>
</dbReference>
<dbReference type="SMART" id="SM00060">
    <property type="entry name" value="FN3"/>
    <property type="match status" value="2"/>
</dbReference>
<dbReference type="PANTHER" id="PTHR30383:SF19">
    <property type="entry name" value="FIBRONECTIN TYPE-III DOMAIN-CONTAINING PROTEIN"/>
    <property type="match status" value="1"/>
</dbReference>
<dbReference type="OrthoDB" id="2119228at2759"/>
<dbReference type="HOGENOM" id="CLU_014183_2_1_1"/>
<reference evidence="5" key="2">
    <citation type="journal article" date="2013" name="PLoS Genet.">
        <title>Comparative genome structure, secondary metabolite, and effector coding capacity across Cochliobolus pathogens.</title>
        <authorList>
            <person name="Condon B.J."/>
            <person name="Leng Y."/>
            <person name="Wu D."/>
            <person name="Bushley K.E."/>
            <person name="Ohm R.A."/>
            <person name="Otillar R."/>
            <person name="Martin J."/>
            <person name="Schackwitz W."/>
            <person name="Grimwood J."/>
            <person name="MohdZainudin N."/>
            <person name="Xue C."/>
            <person name="Wang R."/>
            <person name="Manning V.A."/>
            <person name="Dhillon B."/>
            <person name="Tu Z.J."/>
            <person name="Steffenson B.J."/>
            <person name="Salamov A."/>
            <person name="Sun H."/>
            <person name="Lowry S."/>
            <person name="LaButti K."/>
            <person name="Han J."/>
            <person name="Copeland A."/>
            <person name="Lindquist E."/>
            <person name="Barry K."/>
            <person name="Schmutz J."/>
            <person name="Baker S.E."/>
            <person name="Ciuffetti L.M."/>
            <person name="Grigoriev I.V."/>
            <person name="Zhong S."/>
            <person name="Turgeon B.G."/>
        </authorList>
    </citation>
    <scope>NUCLEOTIDE SEQUENCE [LARGE SCALE GENOMIC DNA]</scope>
    <source>
        <strain evidence="5">C4 / ATCC 48331 / race T</strain>
    </source>
</reference>
<evidence type="ECO:0000313" key="4">
    <source>
        <dbReference type="EMBL" id="ENI00315.1"/>
    </source>
</evidence>
<dbReference type="InterPro" id="IPR013783">
    <property type="entry name" value="Ig-like_fold"/>
</dbReference>
<dbReference type="InterPro" id="IPR001087">
    <property type="entry name" value="GDSL"/>
</dbReference>
<evidence type="ECO:0000256" key="1">
    <source>
        <dbReference type="SAM" id="MobiDB-lite"/>
    </source>
</evidence>
<dbReference type="SUPFAM" id="SSF49265">
    <property type="entry name" value="Fibronectin type III"/>
    <property type="match status" value="3"/>
</dbReference>
<sequence length="598" mass="64792">MLSLIRWLGIVFCFCSLVQTSLASTIAVRQNGLKFLIVGDSISHGAEGDYTWRYRLWQWLRANKIGFEFVGPWQGTFTPAEPTAPQPPLLQGQPQPQTPDQVKGGYALDVDAGFDKDHFCHSGRQAAQVKNTIAAQVAAYQPDYVLIELGFNDLGWFINGPDGLLSDMKQLVDNARNAKGNIKFAIANVPQRTRINGRQDLIDMTIDYNSKLATAIPGWSTPNSPTKLVKFSENYACGPDNCPAAFDGLHPNKLGEYQIAQAFSRVLNKEFGIGSNALDVPANLPAPSCSVPVNVRAVTAPYGVAVTWDKVYGARGYNIRSKRSSFGEWTETWYALSSNRYNQIWVLEGETWEFQVRTSCGDKTKSSYSGVVSAVVKQSVAPGPKNIVINPTRDGFNARWDPPDGGFNVQLYEVFTYDVDEPCAWLLSRGIKGNSITVSGLKSGHRHVLAISTWTDLGPGFPSVPPRVKPGAGAPGAPSNLKVNTKDGTTVILNFDGSADAANYRAWTRNINNASDFSKADQSVVSQSCLGIAFLFPGVWNYEFCVTAMNGNLESQKSNCVVGSRDVTPGVSECPAEPTFECGWGSPGNGGDGSGQPG</sequence>
<dbReference type="CDD" id="cd00063">
    <property type="entry name" value="FN3"/>
    <property type="match status" value="2"/>
</dbReference>
<dbReference type="AlphaFoldDB" id="N4WLT5"/>
<protein>
    <submittedName>
        <fullName evidence="4">Carbohydrate esterase family 3 protein</fullName>
    </submittedName>
</protein>
<feature type="chain" id="PRO_5004123257" evidence="2">
    <location>
        <begin position="24"/>
        <end position="598"/>
    </location>
</feature>
<dbReference type="Pfam" id="PF00657">
    <property type="entry name" value="Lipase_GDSL"/>
    <property type="match status" value="1"/>
</dbReference>